<feature type="region of interest" description="Disordered" evidence="1">
    <location>
        <begin position="557"/>
        <end position="613"/>
    </location>
</feature>
<dbReference type="OrthoDB" id="3941134at2759"/>
<proteinExistence type="predicted"/>
<feature type="compositionally biased region" description="Polar residues" evidence="1">
    <location>
        <begin position="37"/>
        <end position="47"/>
    </location>
</feature>
<reference evidence="2 3" key="1">
    <citation type="journal article" date="2014" name="Genome Biol. Evol.">
        <title>Comparative genomics and transcriptomics analyses reveal divergent lifestyle features of nematode endoparasitic fungus Hirsutella minnesotensis.</title>
        <authorList>
            <person name="Lai Y."/>
            <person name="Liu K."/>
            <person name="Zhang X."/>
            <person name="Zhang X."/>
            <person name="Li K."/>
            <person name="Wang N."/>
            <person name="Shu C."/>
            <person name="Wu Y."/>
            <person name="Wang C."/>
            <person name="Bushley K.E."/>
            <person name="Xiang M."/>
            <person name="Liu X."/>
        </authorList>
    </citation>
    <scope>NUCLEOTIDE SEQUENCE [LARGE SCALE GENOMIC DNA]</scope>
    <source>
        <strain evidence="2 3">3608</strain>
    </source>
</reference>
<sequence>MEDPWGDPWATDTPAKINLPAAPRGAYFATDRIVSPRRSQADASSPWHQDDEGSGADHDAWNGWGDAAASRLGAGWGRSPGLKPLAGALDLNSFSAPSLHPWTDAAADVRGADAKSENSLAEGTAVKARDETVDAGHTAPKPQEDLPVKTPLRLHHDVHEIWGDQGATDDDPLADEAASERGPESTVQEPQRSESPDGIPRRAIGGQVRTETGRQASKVQELVEMYDGMARRRVSPPASVVTVMKKQDDVARDSLPTPEDDLPESPVVDVVKASHDTDQADTSREEESIRPETVEQQSIPLKPVDEPKPVNEDSSAPPEAWTEQSSWEMKDKPPQSLFSVDLSLLDELFPSDQSIPSQQDEEPSSHSISRELFNTVSERRAWYRISRFSSMRRYDQGDEDDYVRVSWGVSRVRERTLGIVRQWMEQDSLGGRVVLGRRVGTGGASMFNWDSAAAPVEIGELFKKKSGAASASVPGQVLRPGSAALPPVGSLAGWGDDPSVSPPVGPMSAPASGQFDVKSIKSPREFPGTDKNASFEWQFPPPPVVPVLEKAPAVEVVQHQEEAEEAQAEEPSVHDDEEDDWGEMVGPVDAEAPSGITSAFSVPEDTGMSHAQYGQDMLSPDRFISRKSSSIGNTEDSIEDRALISPGGESLGEWTVSTDLVPFATLASSPRPSDSRPTITVKAVASKDDPFVDDATWCRWDSGADAGDFFNMRQANAKEKKTTDGEDAIVAKILKSLPDLSYMLR</sequence>
<feature type="region of interest" description="Disordered" evidence="1">
    <location>
        <begin position="109"/>
        <end position="334"/>
    </location>
</feature>
<dbReference type="AlphaFoldDB" id="A0A0F7ZZM2"/>
<evidence type="ECO:0000256" key="1">
    <source>
        <dbReference type="SAM" id="MobiDB-lite"/>
    </source>
</evidence>
<feature type="compositionally biased region" description="Polar residues" evidence="1">
    <location>
        <begin position="209"/>
        <end position="218"/>
    </location>
</feature>
<feature type="compositionally biased region" description="Basic and acidic residues" evidence="1">
    <location>
        <begin position="272"/>
        <end position="293"/>
    </location>
</feature>
<accession>A0A0F7ZZM2</accession>
<dbReference type="Proteomes" id="UP000054481">
    <property type="component" value="Unassembled WGS sequence"/>
</dbReference>
<feature type="compositionally biased region" description="Basic and acidic residues" evidence="1">
    <location>
        <begin position="48"/>
        <end position="60"/>
    </location>
</feature>
<gene>
    <name evidence="2" type="ORF">HIM_06063</name>
</gene>
<keyword evidence="3" id="KW-1185">Reference proteome</keyword>
<organism evidence="2 3">
    <name type="scientific">Hirsutella minnesotensis 3608</name>
    <dbReference type="NCBI Taxonomy" id="1043627"/>
    <lineage>
        <taxon>Eukaryota</taxon>
        <taxon>Fungi</taxon>
        <taxon>Dikarya</taxon>
        <taxon>Ascomycota</taxon>
        <taxon>Pezizomycotina</taxon>
        <taxon>Sordariomycetes</taxon>
        <taxon>Hypocreomycetidae</taxon>
        <taxon>Hypocreales</taxon>
        <taxon>Ophiocordycipitaceae</taxon>
        <taxon>Hirsutella</taxon>
    </lineage>
</organism>
<protein>
    <submittedName>
        <fullName evidence="2">Uncharacterized protein</fullName>
    </submittedName>
</protein>
<evidence type="ECO:0000313" key="2">
    <source>
        <dbReference type="EMBL" id="KJZ74467.1"/>
    </source>
</evidence>
<dbReference type="EMBL" id="KQ030525">
    <property type="protein sequence ID" value="KJZ74467.1"/>
    <property type="molecule type" value="Genomic_DNA"/>
</dbReference>
<evidence type="ECO:0000313" key="3">
    <source>
        <dbReference type="Proteomes" id="UP000054481"/>
    </source>
</evidence>
<name>A0A0F7ZZM2_9HYPO</name>
<feature type="region of interest" description="Disordered" evidence="1">
    <location>
        <begin position="30"/>
        <end position="88"/>
    </location>
</feature>